<accession>A0AA88HYR1</accession>
<feature type="compositionally biased region" description="Acidic residues" evidence="1">
    <location>
        <begin position="69"/>
        <end position="78"/>
    </location>
</feature>
<reference evidence="2" key="1">
    <citation type="submission" date="2023-07" db="EMBL/GenBank/DDBJ databases">
        <title>Chromosome-level genome assembly of Artemia franciscana.</title>
        <authorList>
            <person name="Jo E."/>
        </authorList>
    </citation>
    <scope>NUCLEOTIDE SEQUENCE</scope>
    <source>
        <tissue evidence="2">Whole body</tissue>
    </source>
</reference>
<gene>
    <name evidence="2" type="ORF">QYM36_009078</name>
</gene>
<evidence type="ECO:0000313" key="3">
    <source>
        <dbReference type="Proteomes" id="UP001187531"/>
    </source>
</evidence>
<feature type="compositionally biased region" description="Acidic residues" evidence="1">
    <location>
        <begin position="36"/>
        <end position="49"/>
    </location>
</feature>
<protein>
    <submittedName>
        <fullName evidence="2">Uncharacterized protein</fullName>
    </submittedName>
</protein>
<dbReference type="Proteomes" id="UP001187531">
    <property type="component" value="Unassembled WGS sequence"/>
</dbReference>
<feature type="region of interest" description="Disordered" evidence="1">
    <location>
        <begin position="69"/>
        <end position="88"/>
    </location>
</feature>
<feature type="region of interest" description="Disordered" evidence="1">
    <location>
        <begin position="23"/>
        <end position="57"/>
    </location>
</feature>
<sequence>MYHYHKYHYNKIPLNMFVNDKEQEHEEISDIPSDFLDSDPEYIPDEEESDKIKRTRSFSTHLKQEAIESDEDVWESSEEEHVRRPLAREKKKKKKVVTAIDDGDLLQYNRRIADWQASKEHDIKGYEEFEGGFKMPYKIWKQLFA</sequence>
<proteinExistence type="predicted"/>
<feature type="compositionally biased region" description="Basic and acidic residues" evidence="1">
    <location>
        <begin position="79"/>
        <end position="88"/>
    </location>
</feature>
<keyword evidence="3" id="KW-1185">Reference proteome</keyword>
<evidence type="ECO:0000256" key="1">
    <source>
        <dbReference type="SAM" id="MobiDB-lite"/>
    </source>
</evidence>
<organism evidence="2 3">
    <name type="scientific">Artemia franciscana</name>
    <name type="common">Brine shrimp</name>
    <name type="synonym">Artemia sanfranciscana</name>
    <dbReference type="NCBI Taxonomy" id="6661"/>
    <lineage>
        <taxon>Eukaryota</taxon>
        <taxon>Metazoa</taxon>
        <taxon>Ecdysozoa</taxon>
        <taxon>Arthropoda</taxon>
        <taxon>Crustacea</taxon>
        <taxon>Branchiopoda</taxon>
        <taxon>Anostraca</taxon>
        <taxon>Artemiidae</taxon>
        <taxon>Artemia</taxon>
    </lineage>
</organism>
<evidence type="ECO:0000313" key="2">
    <source>
        <dbReference type="EMBL" id="KAK2714736.1"/>
    </source>
</evidence>
<comment type="caution">
    <text evidence="2">The sequence shown here is derived from an EMBL/GenBank/DDBJ whole genome shotgun (WGS) entry which is preliminary data.</text>
</comment>
<name>A0AA88HYR1_ARTSF</name>
<dbReference type="EMBL" id="JAVRJZ010000013">
    <property type="protein sequence ID" value="KAK2714736.1"/>
    <property type="molecule type" value="Genomic_DNA"/>
</dbReference>
<dbReference type="AlphaFoldDB" id="A0AA88HYR1"/>